<comment type="subcellular location">
    <subcellularLocation>
        <location evidence="2 11">Cytoplasm</location>
    </subcellularLocation>
</comment>
<evidence type="ECO:0000256" key="9">
    <source>
        <dbReference type="ARBA" id="ARBA00022679"/>
    </source>
</evidence>
<evidence type="ECO:0000256" key="4">
    <source>
        <dbReference type="ARBA" id="ARBA00008391"/>
    </source>
</evidence>
<dbReference type="AlphaFoldDB" id="A0A0S2DL37"/>
<evidence type="ECO:0000259" key="12">
    <source>
        <dbReference type="Pfam" id="PF00156"/>
    </source>
</evidence>
<dbReference type="InterPro" id="IPR029057">
    <property type="entry name" value="PRTase-like"/>
</dbReference>
<dbReference type="InterPro" id="IPR000836">
    <property type="entry name" value="PRTase_dom"/>
</dbReference>
<dbReference type="Pfam" id="PF00156">
    <property type="entry name" value="Pribosyltran"/>
    <property type="match status" value="1"/>
</dbReference>
<dbReference type="GO" id="GO:0044209">
    <property type="term" value="P:AMP salvage"/>
    <property type="evidence" value="ECO:0007669"/>
    <property type="project" value="UniProtKB-UniRule"/>
</dbReference>
<organism evidence="13 14">
    <name type="scientific">Lysobacter enzymogenes</name>
    <dbReference type="NCBI Taxonomy" id="69"/>
    <lineage>
        <taxon>Bacteria</taxon>
        <taxon>Pseudomonadati</taxon>
        <taxon>Pseudomonadota</taxon>
        <taxon>Gammaproteobacteria</taxon>
        <taxon>Lysobacterales</taxon>
        <taxon>Lysobacteraceae</taxon>
        <taxon>Lysobacter</taxon>
    </lineage>
</organism>
<keyword evidence="10 11" id="KW-0660">Purine salvage</keyword>
<dbReference type="KEGG" id="lez:GLE_3892"/>
<evidence type="ECO:0000256" key="2">
    <source>
        <dbReference type="ARBA" id="ARBA00004496"/>
    </source>
</evidence>
<comment type="similarity">
    <text evidence="4 11">Belongs to the purine/pyrimidine phosphoribosyltransferase family.</text>
</comment>
<evidence type="ECO:0000313" key="13">
    <source>
        <dbReference type="EMBL" id="ALN59235.1"/>
    </source>
</evidence>
<dbReference type="Gene3D" id="3.40.50.2020">
    <property type="match status" value="1"/>
</dbReference>
<evidence type="ECO:0000256" key="1">
    <source>
        <dbReference type="ARBA" id="ARBA00000868"/>
    </source>
</evidence>
<dbReference type="NCBIfam" id="NF002636">
    <property type="entry name" value="PRK02304.1-5"/>
    <property type="match status" value="1"/>
</dbReference>
<evidence type="ECO:0000256" key="3">
    <source>
        <dbReference type="ARBA" id="ARBA00004659"/>
    </source>
</evidence>
<dbReference type="InterPro" id="IPR005764">
    <property type="entry name" value="Ade_phspho_trans"/>
</dbReference>
<dbReference type="FunFam" id="3.40.50.2020:FF:000021">
    <property type="entry name" value="Adenine phosphoribosyltransferase"/>
    <property type="match status" value="1"/>
</dbReference>
<dbReference type="GO" id="GO:0003999">
    <property type="term" value="F:adenine phosphoribosyltransferase activity"/>
    <property type="evidence" value="ECO:0007669"/>
    <property type="project" value="UniProtKB-UniRule"/>
</dbReference>
<evidence type="ECO:0000313" key="14">
    <source>
        <dbReference type="Proteomes" id="UP000061569"/>
    </source>
</evidence>
<dbReference type="GO" id="GO:0005737">
    <property type="term" value="C:cytoplasm"/>
    <property type="evidence" value="ECO:0007669"/>
    <property type="project" value="UniProtKB-SubCell"/>
</dbReference>
<sequence length="197" mass="20846">MTRADAAGAHNPVIPSVAHAPMTDSLVPIQRLIRSVADFPKPGVTFRDVTPLLADAGGFARCIDALAEPWQGSGVQAVCGIESRGFIFGAALAQKLHAGFVPLRKPGKLPPPLVTVEYELEYGRDSLQARSDALKPGERTLIVDDVLATGGTLAAARELVERLDAVLVGASVLIELPALNGRARWSGEAPVHSLLRY</sequence>
<dbReference type="NCBIfam" id="NF002634">
    <property type="entry name" value="PRK02304.1-3"/>
    <property type="match status" value="1"/>
</dbReference>
<comment type="subunit">
    <text evidence="5 11">Homodimer.</text>
</comment>
<dbReference type="UniPathway" id="UPA00588">
    <property type="reaction ID" value="UER00646"/>
</dbReference>
<dbReference type="STRING" id="69.GLE_3892"/>
<comment type="pathway">
    <text evidence="3 11">Purine metabolism; AMP biosynthesis via salvage pathway; AMP from adenine: step 1/1.</text>
</comment>
<evidence type="ECO:0000256" key="10">
    <source>
        <dbReference type="ARBA" id="ARBA00022726"/>
    </source>
</evidence>
<dbReference type="GO" id="GO:0006166">
    <property type="term" value="P:purine ribonucleoside salvage"/>
    <property type="evidence" value="ECO:0007669"/>
    <property type="project" value="UniProtKB-UniRule"/>
</dbReference>
<protein>
    <recommendedName>
        <fullName evidence="6 11">Adenine phosphoribosyltransferase</fullName>
        <shortName evidence="11">APRT</shortName>
        <ecNumber evidence="6 11">2.4.2.7</ecNumber>
    </recommendedName>
</protein>
<dbReference type="NCBIfam" id="TIGR01090">
    <property type="entry name" value="apt"/>
    <property type="match status" value="1"/>
</dbReference>
<dbReference type="HAMAP" id="MF_00004">
    <property type="entry name" value="Aden_phosphoribosyltr"/>
    <property type="match status" value="1"/>
</dbReference>
<keyword evidence="8 11" id="KW-0328">Glycosyltransferase</keyword>
<dbReference type="PANTHER" id="PTHR11776:SF7">
    <property type="entry name" value="PHOSPHORIBOSYLTRANSFERASE DOMAIN-CONTAINING PROTEIN"/>
    <property type="match status" value="1"/>
</dbReference>
<evidence type="ECO:0000256" key="5">
    <source>
        <dbReference type="ARBA" id="ARBA00011738"/>
    </source>
</evidence>
<comment type="catalytic activity">
    <reaction evidence="1 11">
        <text>AMP + diphosphate = 5-phospho-alpha-D-ribose 1-diphosphate + adenine</text>
        <dbReference type="Rhea" id="RHEA:16609"/>
        <dbReference type="ChEBI" id="CHEBI:16708"/>
        <dbReference type="ChEBI" id="CHEBI:33019"/>
        <dbReference type="ChEBI" id="CHEBI:58017"/>
        <dbReference type="ChEBI" id="CHEBI:456215"/>
        <dbReference type="EC" id="2.4.2.7"/>
    </reaction>
</comment>
<dbReference type="GO" id="GO:0006168">
    <property type="term" value="P:adenine salvage"/>
    <property type="evidence" value="ECO:0007669"/>
    <property type="project" value="InterPro"/>
</dbReference>
<comment type="function">
    <text evidence="11">Catalyzes a salvage reaction resulting in the formation of AMP, that is energically less costly than de novo synthesis.</text>
</comment>
<keyword evidence="9 11" id="KW-0808">Transferase</keyword>
<dbReference type="PANTHER" id="PTHR11776">
    <property type="entry name" value="ADENINE PHOSPHORIBOSYLTRANSFERASE"/>
    <property type="match status" value="1"/>
</dbReference>
<feature type="domain" description="Phosphoribosyltransferase" evidence="12">
    <location>
        <begin position="77"/>
        <end position="177"/>
    </location>
</feature>
<reference evidence="13 14" key="1">
    <citation type="submission" date="2015-11" db="EMBL/GenBank/DDBJ databases">
        <title>Genome sequences of Lysobacter enzymogenes strain C3 and Lysobacter antibioticus ATCC 29479.</title>
        <authorList>
            <person name="Kobayashi D.Y."/>
        </authorList>
    </citation>
    <scope>NUCLEOTIDE SEQUENCE [LARGE SCALE GENOMIC DNA]</scope>
    <source>
        <strain evidence="13 14">C3</strain>
    </source>
</reference>
<dbReference type="PATRIC" id="fig|69.6.peg.3830"/>
<keyword evidence="7 11" id="KW-0963">Cytoplasm</keyword>
<evidence type="ECO:0000256" key="8">
    <source>
        <dbReference type="ARBA" id="ARBA00022676"/>
    </source>
</evidence>
<evidence type="ECO:0000256" key="7">
    <source>
        <dbReference type="ARBA" id="ARBA00022490"/>
    </source>
</evidence>
<evidence type="ECO:0000256" key="6">
    <source>
        <dbReference type="ARBA" id="ARBA00011893"/>
    </source>
</evidence>
<evidence type="ECO:0000256" key="11">
    <source>
        <dbReference type="HAMAP-Rule" id="MF_00004"/>
    </source>
</evidence>
<gene>
    <name evidence="11 13" type="primary">apt</name>
    <name evidence="13" type="ORF">GLE_3892</name>
</gene>
<dbReference type="CDD" id="cd06223">
    <property type="entry name" value="PRTases_typeI"/>
    <property type="match status" value="1"/>
</dbReference>
<dbReference type="SUPFAM" id="SSF53271">
    <property type="entry name" value="PRTase-like"/>
    <property type="match status" value="1"/>
</dbReference>
<name>A0A0S2DL37_LYSEN</name>
<proteinExistence type="inferred from homology"/>
<dbReference type="InterPro" id="IPR050120">
    <property type="entry name" value="Adenine_PRTase"/>
</dbReference>
<dbReference type="EC" id="2.4.2.7" evidence="6 11"/>
<dbReference type="Proteomes" id="UP000061569">
    <property type="component" value="Chromosome"/>
</dbReference>
<accession>A0A0S2DL37</accession>
<dbReference type="EMBL" id="CP013140">
    <property type="protein sequence ID" value="ALN59235.1"/>
    <property type="molecule type" value="Genomic_DNA"/>
</dbReference>